<evidence type="ECO:0000313" key="2">
    <source>
        <dbReference type="Proteomes" id="UP001303046"/>
    </source>
</evidence>
<reference evidence="1 2" key="1">
    <citation type="submission" date="2023-08" db="EMBL/GenBank/DDBJ databases">
        <title>A Necator americanus chromosomal reference genome.</title>
        <authorList>
            <person name="Ilik V."/>
            <person name="Petrzelkova K.J."/>
            <person name="Pardy F."/>
            <person name="Fuh T."/>
            <person name="Niatou-Singa F.S."/>
            <person name="Gouil Q."/>
            <person name="Baker L."/>
            <person name="Ritchie M.E."/>
            <person name="Jex A.R."/>
            <person name="Gazzola D."/>
            <person name="Li H."/>
            <person name="Toshio Fujiwara R."/>
            <person name="Zhan B."/>
            <person name="Aroian R.V."/>
            <person name="Pafco B."/>
            <person name="Schwarz E.M."/>
        </authorList>
    </citation>
    <scope>NUCLEOTIDE SEQUENCE [LARGE SCALE GENOMIC DNA]</scope>
    <source>
        <strain evidence="1 2">Aroian</strain>
        <tissue evidence="1">Whole animal</tissue>
    </source>
</reference>
<dbReference type="Proteomes" id="UP001303046">
    <property type="component" value="Unassembled WGS sequence"/>
</dbReference>
<dbReference type="EMBL" id="JAVFWL010000002">
    <property type="protein sequence ID" value="KAK6733664.1"/>
    <property type="molecule type" value="Genomic_DNA"/>
</dbReference>
<name>A0ABR1C737_NECAM</name>
<accession>A0ABR1C737</accession>
<comment type="caution">
    <text evidence="1">The sequence shown here is derived from an EMBL/GenBank/DDBJ whole genome shotgun (WGS) entry which is preliminary data.</text>
</comment>
<gene>
    <name evidence="1" type="primary">Necator_chrII.g5219</name>
    <name evidence="1" type="ORF">RB195_017427</name>
</gene>
<protein>
    <recommendedName>
        <fullName evidence="3">Kunitz/Bovine pancreatic trypsin inhibitor domain protein</fullName>
    </recommendedName>
</protein>
<organism evidence="1 2">
    <name type="scientific">Necator americanus</name>
    <name type="common">Human hookworm</name>
    <dbReference type="NCBI Taxonomy" id="51031"/>
    <lineage>
        <taxon>Eukaryota</taxon>
        <taxon>Metazoa</taxon>
        <taxon>Ecdysozoa</taxon>
        <taxon>Nematoda</taxon>
        <taxon>Chromadorea</taxon>
        <taxon>Rhabditida</taxon>
        <taxon>Rhabditina</taxon>
        <taxon>Rhabditomorpha</taxon>
        <taxon>Strongyloidea</taxon>
        <taxon>Ancylostomatidae</taxon>
        <taxon>Bunostominae</taxon>
        <taxon>Necator</taxon>
    </lineage>
</organism>
<evidence type="ECO:0000313" key="1">
    <source>
        <dbReference type="EMBL" id="KAK6733664.1"/>
    </source>
</evidence>
<evidence type="ECO:0008006" key="3">
    <source>
        <dbReference type="Google" id="ProtNLM"/>
    </source>
</evidence>
<sequence length="727" mass="81773">MSSPTIPTGEARPWILSLEVRFAIKTMKPGTAPGPDFPTADLPRAKVCQEYRLPLVLTFVDYEQTFDNVEMDEILSTLADQGVDASYVRTILCLDALLQIHLFTLPGFRLNCRVEESNECYQHLCRLVNKHSTSECPGICRFTAAEYYRISAVGLEEGGRMPSEICMNPAWITTATPTPTTTEATMRLRAARSIPNFRDLYMDSTACKRLCEKLFNRIVKRSSSCTPRNDRRCFFESCQGVIGSVAATDDYNECPSICDSMSNGMHYLHLPVLLTLNEVRNICKTLHFQEKAREPQRATGRKSAVTYPKKEVSDCTELCETVLPETLKPFKYFCPDGGKKYNPCVLSSCKGVINGTLMYDGQDAKDACSKLCSSMACAMRGRNMDKQQFGEEQIRKLCLEIAPSVRTSKPPRTTAVTYPYKEFSNCEELCVYVFPRTLKPFKYFCPDGGKKYNPCVLSSCKEVINGTLMYDGQDAKDACSKLCSSMACAMSGRNMDRQQFGEEQIRKLCLEIAPCKELCEIVLPKTLKSHEHFCQDGGKNYNPCVLSSCKEVIHRTVMDDGRDPNDACPKMCLSMAASMLGRNMNRRLYGKKNFIEFCSKNLSSGSTAKSPITTAIQRTYPKEKFSNCKELCEIVLPKTLKSHEHFCQDGGKNYNPCVLSSCKEVIHRTVMDDGRDPNDACSKLCSSMAAAMLGRNMDRRLFGKEYISEFCSSIDHKDHYQAFGRYI</sequence>
<keyword evidence="2" id="KW-1185">Reference proteome</keyword>
<proteinExistence type="predicted"/>